<evidence type="ECO:0000313" key="2">
    <source>
        <dbReference type="EMBL" id="AFK02897.1"/>
    </source>
</evidence>
<proteinExistence type="predicted"/>
<sequence length="99" mass="11101">MALLDNLLAEITPEEQARTDRKMRIASIIADTLVEKGMAKKDFAQKVGRKPSEITKWLSGRHNFTLDTLTDIEQVLKIKLITDKRKAAAQKQVLGGLRA</sequence>
<dbReference type="CDD" id="cd00093">
    <property type="entry name" value="HTH_XRE"/>
    <property type="match status" value="1"/>
</dbReference>
<accession>A0ABM5N0I9</accession>
<gene>
    <name evidence="2" type="ordered locus">Emtol_1755</name>
</gene>
<protein>
    <submittedName>
        <fullName evidence="2">Helix-turn-helix domain protein</fullName>
    </submittedName>
</protein>
<dbReference type="SMART" id="SM00530">
    <property type="entry name" value="HTH_XRE"/>
    <property type="match status" value="1"/>
</dbReference>
<feature type="domain" description="HTH cro/C1-type" evidence="1">
    <location>
        <begin position="28"/>
        <end position="83"/>
    </location>
</feature>
<organism evidence="2 3">
    <name type="scientific">Emticicia oligotrophica (strain DSM 17448 / CIP 109782 / MTCC 6937 / GPTSA100-15)</name>
    <dbReference type="NCBI Taxonomy" id="929562"/>
    <lineage>
        <taxon>Bacteria</taxon>
        <taxon>Pseudomonadati</taxon>
        <taxon>Bacteroidota</taxon>
        <taxon>Cytophagia</taxon>
        <taxon>Cytophagales</taxon>
        <taxon>Leadbetterellaceae</taxon>
        <taxon>Emticicia</taxon>
    </lineage>
</organism>
<dbReference type="Gene3D" id="1.10.260.40">
    <property type="entry name" value="lambda repressor-like DNA-binding domains"/>
    <property type="match status" value="1"/>
</dbReference>
<name>A0ABM5N0I9_EMTOG</name>
<dbReference type="EMBL" id="CP002961">
    <property type="protein sequence ID" value="AFK02897.1"/>
    <property type="molecule type" value="Genomic_DNA"/>
</dbReference>
<dbReference type="RefSeq" id="WP_015028597.1">
    <property type="nucleotide sequence ID" value="NC_018748.1"/>
</dbReference>
<reference evidence="2 3" key="1">
    <citation type="submission" date="2011-07" db="EMBL/GenBank/DDBJ databases">
        <title>The complete genome of chromosome of Emticicia oligotrophica DSM 17448.</title>
        <authorList>
            <consortium name="US DOE Joint Genome Institute (JGI-PGF)"/>
            <person name="Lucas S."/>
            <person name="Han J."/>
            <person name="Lapidus A."/>
            <person name="Bruce D."/>
            <person name="Goodwin L."/>
            <person name="Pitluck S."/>
            <person name="Peters L."/>
            <person name="Kyrpides N."/>
            <person name="Mavromatis K."/>
            <person name="Ivanova N."/>
            <person name="Ovchinnikova G."/>
            <person name="Teshima H."/>
            <person name="Detter J.C."/>
            <person name="Tapia R."/>
            <person name="Han C."/>
            <person name="Land M."/>
            <person name="Hauser L."/>
            <person name="Markowitz V."/>
            <person name="Cheng J.-F."/>
            <person name="Hugenholtz P."/>
            <person name="Woyke T."/>
            <person name="Wu D."/>
            <person name="Tindall B."/>
            <person name="Pomrenke H."/>
            <person name="Brambilla E."/>
            <person name="Klenk H.-P."/>
            <person name="Eisen J.A."/>
        </authorList>
    </citation>
    <scope>NUCLEOTIDE SEQUENCE [LARGE SCALE GENOMIC DNA]</scope>
    <source>
        <strain evidence="2 3">DSM 17448</strain>
    </source>
</reference>
<dbReference type="InterPro" id="IPR010982">
    <property type="entry name" value="Lambda_DNA-bd_dom_sf"/>
</dbReference>
<dbReference type="InterPro" id="IPR001387">
    <property type="entry name" value="Cro/C1-type_HTH"/>
</dbReference>
<keyword evidence="3" id="KW-1185">Reference proteome</keyword>
<dbReference type="Proteomes" id="UP000002875">
    <property type="component" value="Chromosome"/>
</dbReference>
<dbReference type="Pfam" id="PF01381">
    <property type="entry name" value="HTH_3"/>
    <property type="match status" value="1"/>
</dbReference>
<evidence type="ECO:0000313" key="3">
    <source>
        <dbReference type="Proteomes" id="UP000002875"/>
    </source>
</evidence>
<dbReference type="SUPFAM" id="SSF47413">
    <property type="entry name" value="lambda repressor-like DNA-binding domains"/>
    <property type="match status" value="1"/>
</dbReference>
<evidence type="ECO:0000259" key="1">
    <source>
        <dbReference type="SMART" id="SM00530"/>
    </source>
</evidence>